<dbReference type="AlphaFoldDB" id="A0AA39YQI7"/>
<accession>A0AA39YQI7</accession>
<keyword evidence="3" id="KW-1185">Reference proteome</keyword>
<organism evidence="2 3">
    <name type="scientific">Cercophora newfieldiana</name>
    <dbReference type="NCBI Taxonomy" id="92897"/>
    <lineage>
        <taxon>Eukaryota</taxon>
        <taxon>Fungi</taxon>
        <taxon>Dikarya</taxon>
        <taxon>Ascomycota</taxon>
        <taxon>Pezizomycotina</taxon>
        <taxon>Sordariomycetes</taxon>
        <taxon>Sordariomycetidae</taxon>
        <taxon>Sordariales</taxon>
        <taxon>Lasiosphaeriaceae</taxon>
        <taxon>Cercophora</taxon>
    </lineage>
</organism>
<feature type="region of interest" description="Disordered" evidence="1">
    <location>
        <begin position="1"/>
        <end position="137"/>
    </location>
</feature>
<comment type="caution">
    <text evidence="2">The sequence shown here is derived from an EMBL/GenBank/DDBJ whole genome shotgun (WGS) entry which is preliminary data.</text>
</comment>
<dbReference type="Proteomes" id="UP001174936">
    <property type="component" value="Unassembled WGS sequence"/>
</dbReference>
<sequence length="137" mass="14564">MVPEAEAEAEDRSTPVPAPAVTAALPRDHHRCPCQSSRPGGASPSSHAPIYPLTPYRTVPLHQALPTCVPPPASQDGHPSISTRRCSPAQRTPRQSSQVAYPVPAARLFSSAKTKNQSQRPFSCVPQSQSTGKHCAP</sequence>
<feature type="compositionally biased region" description="Polar residues" evidence="1">
    <location>
        <begin position="80"/>
        <end position="99"/>
    </location>
</feature>
<gene>
    <name evidence="2" type="ORF">B0T16DRAFT_400260</name>
</gene>
<feature type="compositionally biased region" description="Polar residues" evidence="1">
    <location>
        <begin position="111"/>
        <end position="137"/>
    </location>
</feature>
<dbReference type="EMBL" id="JAULSV010000001">
    <property type="protein sequence ID" value="KAK0656807.1"/>
    <property type="molecule type" value="Genomic_DNA"/>
</dbReference>
<proteinExistence type="predicted"/>
<reference evidence="2" key="1">
    <citation type="submission" date="2023-06" db="EMBL/GenBank/DDBJ databases">
        <title>Genome-scale phylogeny and comparative genomics of the fungal order Sordariales.</title>
        <authorList>
            <consortium name="Lawrence Berkeley National Laboratory"/>
            <person name="Hensen N."/>
            <person name="Bonometti L."/>
            <person name="Westerberg I."/>
            <person name="Brannstrom I.O."/>
            <person name="Guillou S."/>
            <person name="Cros-Aarteil S."/>
            <person name="Calhoun S."/>
            <person name="Haridas S."/>
            <person name="Kuo A."/>
            <person name="Mondo S."/>
            <person name="Pangilinan J."/>
            <person name="Riley R."/>
            <person name="Labutti K."/>
            <person name="Andreopoulos B."/>
            <person name="Lipzen A."/>
            <person name="Chen C."/>
            <person name="Yanf M."/>
            <person name="Daum C."/>
            <person name="Ng V."/>
            <person name="Clum A."/>
            <person name="Steindorff A."/>
            <person name="Ohm R."/>
            <person name="Martin F."/>
            <person name="Silar P."/>
            <person name="Natvig D."/>
            <person name="Lalanne C."/>
            <person name="Gautier V."/>
            <person name="Ament-Velasquez S.L."/>
            <person name="Kruys A."/>
            <person name="Hutchinson M.I."/>
            <person name="Powell A.J."/>
            <person name="Barry K."/>
            <person name="Miller A.N."/>
            <person name="Grigoriev I.V."/>
            <person name="Debuchy R."/>
            <person name="Gladieux P."/>
            <person name="Thoren M.H."/>
            <person name="Johannesson H."/>
        </authorList>
    </citation>
    <scope>NUCLEOTIDE SEQUENCE</scope>
    <source>
        <strain evidence="2">SMH2532-1</strain>
    </source>
</reference>
<evidence type="ECO:0000256" key="1">
    <source>
        <dbReference type="SAM" id="MobiDB-lite"/>
    </source>
</evidence>
<evidence type="ECO:0000313" key="3">
    <source>
        <dbReference type="Proteomes" id="UP001174936"/>
    </source>
</evidence>
<name>A0AA39YQI7_9PEZI</name>
<protein>
    <submittedName>
        <fullName evidence="2">Uncharacterized protein</fullName>
    </submittedName>
</protein>
<evidence type="ECO:0000313" key="2">
    <source>
        <dbReference type="EMBL" id="KAK0656807.1"/>
    </source>
</evidence>
<feature type="compositionally biased region" description="Polar residues" evidence="1">
    <location>
        <begin position="34"/>
        <end position="46"/>
    </location>
</feature>